<keyword evidence="1" id="KW-1133">Transmembrane helix</keyword>
<dbReference type="Proteomes" id="UP000886355">
    <property type="component" value="Unassembled WGS sequence"/>
</dbReference>
<comment type="caution">
    <text evidence="2">The sequence shown here is derived from an EMBL/GenBank/DDBJ whole genome shotgun (WGS) entry which is preliminary data.</text>
</comment>
<accession>A0A7C0WRL6</accession>
<gene>
    <name evidence="2" type="ORF">ENG14_02160</name>
</gene>
<sequence length="108" mass="12073">MTENQTNLRLYCISPKQSNAGKSYFWFTMKNKSSVLLFIKHIVTVIAAYLCGYYFTSFFHEPTSLFGGLWAAISAIIVLEASHKETYTSARNRNTGTLTGAVVSGIYL</sequence>
<feature type="transmembrane region" description="Helical" evidence="1">
    <location>
        <begin position="35"/>
        <end position="56"/>
    </location>
</feature>
<feature type="transmembrane region" description="Helical" evidence="1">
    <location>
        <begin position="62"/>
        <end position="81"/>
    </location>
</feature>
<protein>
    <submittedName>
        <fullName evidence="2">Uncharacterized protein</fullName>
    </submittedName>
</protein>
<reference evidence="2" key="1">
    <citation type="journal article" date="2020" name="mSystems">
        <title>Genome- and Community-Level Interaction Insights into Carbon Utilization and Element Cycling Functions of Hydrothermarchaeota in Hydrothermal Sediment.</title>
        <authorList>
            <person name="Zhou Z."/>
            <person name="Liu Y."/>
            <person name="Xu W."/>
            <person name="Pan J."/>
            <person name="Luo Z.H."/>
            <person name="Li M."/>
        </authorList>
    </citation>
    <scope>NUCLEOTIDE SEQUENCE [LARGE SCALE GENOMIC DNA]</scope>
    <source>
        <strain evidence="2">HyVt-19</strain>
    </source>
</reference>
<keyword evidence="1" id="KW-0812">Transmembrane</keyword>
<evidence type="ECO:0000256" key="1">
    <source>
        <dbReference type="SAM" id="Phobius"/>
    </source>
</evidence>
<dbReference type="EMBL" id="DQZW01000103">
    <property type="protein sequence ID" value="HDL89689.1"/>
    <property type="molecule type" value="Genomic_DNA"/>
</dbReference>
<name>A0A7C0WRL6_9BACT</name>
<evidence type="ECO:0000313" key="2">
    <source>
        <dbReference type="EMBL" id="HDL89689.1"/>
    </source>
</evidence>
<dbReference type="AlphaFoldDB" id="A0A7C0WRL6"/>
<keyword evidence="1" id="KW-0472">Membrane</keyword>
<proteinExistence type="predicted"/>
<organism evidence="2">
    <name type="scientific">Thermodesulforhabdus norvegica</name>
    <dbReference type="NCBI Taxonomy" id="39841"/>
    <lineage>
        <taxon>Bacteria</taxon>
        <taxon>Pseudomonadati</taxon>
        <taxon>Thermodesulfobacteriota</taxon>
        <taxon>Syntrophobacteria</taxon>
        <taxon>Syntrophobacterales</taxon>
        <taxon>Thermodesulforhabdaceae</taxon>
        <taxon>Thermodesulforhabdus</taxon>
    </lineage>
</organism>